<evidence type="ECO:0000313" key="1">
    <source>
        <dbReference type="EMBL" id="MBW8639358.1"/>
    </source>
</evidence>
<organism evidence="1 2">
    <name type="scientific">Flavimaribacter sediminis</name>
    <dbReference type="NCBI Taxonomy" id="2865987"/>
    <lineage>
        <taxon>Bacteria</taxon>
        <taxon>Pseudomonadati</taxon>
        <taxon>Pseudomonadota</taxon>
        <taxon>Alphaproteobacteria</taxon>
        <taxon>Hyphomicrobiales</taxon>
        <taxon>Rhizobiaceae</taxon>
        <taxon>Flavimaribacter</taxon>
    </lineage>
</organism>
<keyword evidence="2" id="KW-1185">Reference proteome</keyword>
<sequence>MGDFRLSMFCALTRIAVISLAHLIVPTGFAVAATLQIQNETGFAMRVELVTMTSDDLPDVKDSLKALHLSNRQGGIIDVEAGRYFLLPSNPTGARVPCHAQYSPKTVSGSECPPGYRLHYQGECINLEDEQRNEGQGPVRMVAPRPN</sequence>
<dbReference type="AlphaFoldDB" id="A0AAE2ZRV0"/>
<dbReference type="Proteomes" id="UP001196509">
    <property type="component" value="Unassembled WGS sequence"/>
</dbReference>
<proteinExistence type="predicted"/>
<comment type="caution">
    <text evidence="1">The sequence shown here is derived from an EMBL/GenBank/DDBJ whole genome shotgun (WGS) entry which is preliminary data.</text>
</comment>
<gene>
    <name evidence="1" type="ORF">K1W69_19345</name>
</gene>
<accession>A0AAE2ZRV0</accession>
<reference evidence="1" key="1">
    <citation type="submission" date="2021-08" db="EMBL/GenBank/DDBJ databases">
        <title>Hoeflea bacterium WL0058 sp. nov., isolated from the sediment.</title>
        <authorList>
            <person name="Wang L."/>
            <person name="Zhang D."/>
        </authorList>
    </citation>
    <scope>NUCLEOTIDE SEQUENCE</scope>
    <source>
        <strain evidence="1">WL0058</strain>
    </source>
</reference>
<dbReference type="RefSeq" id="WP_220230093.1">
    <property type="nucleotide sequence ID" value="NZ_JAICBX010000004.1"/>
</dbReference>
<dbReference type="EMBL" id="JAICBX010000004">
    <property type="protein sequence ID" value="MBW8639358.1"/>
    <property type="molecule type" value="Genomic_DNA"/>
</dbReference>
<evidence type="ECO:0000313" key="2">
    <source>
        <dbReference type="Proteomes" id="UP001196509"/>
    </source>
</evidence>
<protein>
    <submittedName>
        <fullName evidence="1">Uncharacterized protein</fullName>
    </submittedName>
</protein>
<name>A0AAE2ZRV0_9HYPH</name>